<dbReference type="SUPFAM" id="SSF81321">
    <property type="entry name" value="Family A G protein-coupled receptor-like"/>
    <property type="match status" value="1"/>
</dbReference>
<dbReference type="Proteomes" id="UP000008144">
    <property type="component" value="Unassembled WGS sequence"/>
</dbReference>
<protein>
    <recommendedName>
        <fullName evidence="11">G-protein coupled receptors family 1 profile domain-containing protein</fullName>
    </recommendedName>
</protein>
<feature type="domain" description="G-protein coupled receptors family 1 profile" evidence="11">
    <location>
        <begin position="158"/>
        <end position="232"/>
    </location>
</feature>
<evidence type="ECO:0000259" key="11">
    <source>
        <dbReference type="PROSITE" id="PS50262"/>
    </source>
</evidence>
<dbReference type="PANTHER" id="PTHR24248">
    <property type="entry name" value="ADRENERGIC RECEPTOR-RELATED G-PROTEIN COUPLED RECEPTOR"/>
    <property type="match status" value="1"/>
</dbReference>
<comment type="subcellular location">
    <subcellularLocation>
        <location evidence="1">Cell membrane</location>
        <topology evidence="1">Multi-pass membrane protein</topology>
    </subcellularLocation>
</comment>
<dbReference type="Pfam" id="PF00001">
    <property type="entry name" value="7tm_1"/>
    <property type="match status" value="1"/>
</dbReference>
<accession>F6X0X7</accession>
<name>F6X0X7_CIOIN</name>
<dbReference type="Ensembl" id="ENSCINT00000029693.2">
    <property type="protein sequence ID" value="ENSCINP00000029447.2"/>
    <property type="gene ID" value="ENSCING00000017371.2"/>
</dbReference>
<evidence type="ECO:0000313" key="13">
    <source>
        <dbReference type="Proteomes" id="UP000008144"/>
    </source>
</evidence>
<keyword evidence="5" id="KW-0297">G-protein coupled receptor</keyword>
<dbReference type="InterPro" id="IPR017452">
    <property type="entry name" value="GPCR_Rhodpsn_7TM"/>
</dbReference>
<evidence type="ECO:0000256" key="6">
    <source>
        <dbReference type="ARBA" id="ARBA00023136"/>
    </source>
</evidence>
<dbReference type="GeneTree" id="ENSGT00940000172464"/>
<keyword evidence="2" id="KW-1003">Cell membrane</keyword>
<keyword evidence="8" id="KW-0807">Transducer</keyword>
<evidence type="ECO:0000313" key="12">
    <source>
        <dbReference type="Ensembl" id="ENSCINP00000029447.2"/>
    </source>
</evidence>
<evidence type="ECO:0000256" key="9">
    <source>
        <dbReference type="SAM" id="MobiDB-lite"/>
    </source>
</evidence>
<dbReference type="AlphaFoldDB" id="F6X0X7"/>
<evidence type="ECO:0000256" key="2">
    <source>
        <dbReference type="ARBA" id="ARBA00022475"/>
    </source>
</evidence>
<dbReference type="PRINTS" id="PR00237">
    <property type="entry name" value="GPCRRHODOPSN"/>
</dbReference>
<proteinExistence type="predicted"/>
<evidence type="ECO:0000256" key="4">
    <source>
        <dbReference type="ARBA" id="ARBA00022989"/>
    </source>
</evidence>
<dbReference type="InParanoid" id="F6X0X7"/>
<keyword evidence="6 10" id="KW-0472">Membrane</keyword>
<dbReference type="HOGENOM" id="CLU_1081659_0_0_1"/>
<organism evidence="12 13">
    <name type="scientific">Ciona intestinalis</name>
    <name type="common">Transparent sea squirt</name>
    <name type="synonym">Ascidia intestinalis</name>
    <dbReference type="NCBI Taxonomy" id="7719"/>
    <lineage>
        <taxon>Eukaryota</taxon>
        <taxon>Metazoa</taxon>
        <taxon>Chordata</taxon>
        <taxon>Tunicata</taxon>
        <taxon>Ascidiacea</taxon>
        <taxon>Phlebobranchia</taxon>
        <taxon>Cionidae</taxon>
        <taxon>Ciona</taxon>
    </lineage>
</organism>
<evidence type="ECO:0000256" key="8">
    <source>
        <dbReference type="ARBA" id="ARBA00023224"/>
    </source>
</evidence>
<dbReference type="InterPro" id="IPR000276">
    <property type="entry name" value="GPCR_Rhodpsn"/>
</dbReference>
<feature type="region of interest" description="Disordered" evidence="9">
    <location>
        <begin position="1"/>
        <end position="42"/>
    </location>
</feature>
<keyword evidence="13" id="KW-1185">Reference proteome</keyword>
<evidence type="ECO:0000256" key="1">
    <source>
        <dbReference type="ARBA" id="ARBA00004651"/>
    </source>
</evidence>
<reference evidence="12" key="3">
    <citation type="submission" date="2025-09" db="UniProtKB">
        <authorList>
            <consortium name="Ensembl"/>
        </authorList>
    </citation>
    <scope>IDENTIFICATION</scope>
</reference>
<sequence length="257" mass="29356">MGSNTGCGSTGDDLSEAEDELKPPVNLRKNSGTIRALRRKKSLSVPTLPQFNSHSCEDKSEEPSGQYLQVSKYQDTDLSLSDTTMSRTKSAYNPRTPTIEEPTLRTKSSWSVRIKQKGWSNWSIRSNSDVDDGHHRTRSGTIARKIQDKRAKKLKADKRARRREKLMKKRHARERQLVYSSLTICIAFAVCILPTSVLYLVTVLFNVTPPPSAIMVVGYIAWLHAVVNPFIYGYLNSQYRKEYIKIMRLTKEKFIKK</sequence>
<dbReference type="GO" id="GO:0004930">
    <property type="term" value="F:G protein-coupled receptor activity"/>
    <property type="evidence" value="ECO:0007669"/>
    <property type="project" value="UniProtKB-KW"/>
</dbReference>
<evidence type="ECO:0000256" key="7">
    <source>
        <dbReference type="ARBA" id="ARBA00023170"/>
    </source>
</evidence>
<dbReference type="PROSITE" id="PS50262">
    <property type="entry name" value="G_PROTEIN_RECEP_F1_2"/>
    <property type="match status" value="1"/>
</dbReference>
<feature type="transmembrane region" description="Helical" evidence="10">
    <location>
        <begin position="177"/>
        <end position="201"/>
    </location>
</feature>
<dbReference type="CDD" id="cd00637">
    <property type="entry name" value="7tm_classA_rhodopsin-like"/>
    <property type="match status" value="1"/>
</dbReference>
<keyword evidence="4 10" id="KW-1133">Transmembrane helix</keyword>
<dbReference type="GO" id="GO:0005886">
    <property type="term" value="C:plasma membrane"/>
    <property type="evidence" value="ECO:0007669"/>
    <property type="project" value="UniProtKB-SubCell"/>
</dbReference>
<evidence type="ECO:0000256" key="10">
    <source>
        <dbReference type="SAM" id="Phobius"/>
    </source>
</evidence>
<keyword evidence="7" id="KW-0675">Receptor</keyword>
<evidence type="ECO:0000256" key="5">
    <source>
        <dbReference type="ARBA" id="ARBA00023040"/>
    </source>
</evidence>
<feature type="transmembrane region" description="Helical" evidence="10">
    <location>
        <begin position="213"/>
        <end position="235"/>
    </location>
</feature>
<reference evidence="13" key="1">
    <citation type="journal article" date="2002" name="Science">
        <title>The draft genome of Ciona intestinalis: insights into chordate and vertebrate origins.</title>
        <authorList>
            <person name="Dehal P."/>
            <person name="Satou Y."/>
            <person name="Campbell R.K."/>
            <person name="Chapman J."/>
            <person name="Degnan B."/>
            <person name="De Tomaso A."/>
            <person name="Davidson B."/>
            <person name="Di Gregorio A."/>
            <person name="Gelpke M."/>
            <person name="Goodstein D.M."/>
            <person name="Harafuji N."/>
            <person name="Hastings K.E."/>
            <person name="Ho I."/>
            <person name="Hotta K."/>
            <person name="Huang W."/>
            <person name="Kawashima T."/>
            <person name="Lemaire P."/>
            <person name="Martinez D."/>
            <person name="Meinertzhagen I.A."/>
            <person name="Necula S."/>
            <person name="Nonaka M."/>
            <person name="Putnam N."/>
            <person name="Rash S."/>
            <person name="Saiga H."/>
            <person name="Satake M."/>
            <person name="Terry A."/>
            <person name="Yamada L."/>
            <person name="Wang H.G."/>
            <person name="Awazu S."/>
            <person name="Azumi K."/>
            <person name="Boore J."/>
            <person name="Branno M."/>
            <person name="Chin-Bow S."/>
            <person name="DeSantis R."/>
            <person name="Doyle S."/>
            <person name="Francino P."/>
            <person name="Keys D.N."/>
            <person name="Haga S."/>
            <person name="Hayashi H."/>
            <person name="Hino K."/>
            <person name="Imai K.S."/>
            <person name="Inaba K."/>
            <person name="Kano S."/>
            <person name="Kobayashi K."/>
            <person name="Kobayashi M."/>
            <person name="Lee B.I."/>
            <person name="Makabe K.W."/>
            <person name="Manohar C."/>
            <person name="Matassi G."/>
            <person name="Medina M."/>
            <person name="Mochizuki Y."/>
            <person name="Mount S."/>
            <person name="Morishita T."/>
            <person name="Miura S."/>
            <person name="Nakayama A."/>
            <person name="Nishizaka S."/>
            <person name="Nomoto H."/>
            <person name="Ohta F."/>
            <person name="Oishi K."/>
            <person name="Rigoutsos I."/>
            <person name="Sano M."/>
            <person name="Sasaki A."/>
            <person name="Sasakura Y."/>
            <person name="Shoguchi E."/>
            <person name="Shin-i T."/>
            <person name="Spagnuolo A."/>
            <person name="Stainier D."/>
            <person name="Suzuki M.M."/>
            <person name="Tassy O."/>
            <person name="Takatori N."/>
            <person name="Tokuoka M."/>
            <person name="Yagi K."/>
            <person name="Yoshizaki F."/>
            <person name="Wada S."/>
            <person name="Zhang C."/>
            <person name="Hyatt P.D."/>
            <person name="Larimer F."/>
            <person name="Detter C."/>
            <person name="Doggett N."/>
            <person name="Glavina T."/>
            <person name="Hawkins T."/>
            <person name="Richardson P."/>
            <person name="Lucas S."/>
            <person name="Kohara Y."/>
            <person name="Levine M."/>
            <person name="Satoh N."/>
            <person name="Rokhsar D.S."/>
        </authorList>
    </citation>
    <scope>NUCLEOTIDE SEQUENCE [LARGE SCALE GENOMIC DNA]</scope>
</reference>
<keyword evidence="3 10" id="KW-0812">Transmembrane</keyword>
<reference evidence="12" key="2">
    <citation type="submission" date="2025-08" db="UniProtKB">
        <authorList>
            <consortium name="Ensembl"/>
        </authorList>
    </citation>
    <scope>IDENTIFICATION</scope>
</reference>
<evidence type="ECO:0000256" key="3">
    <source>
        <dbReference type="ARBA" id="ARBA00022692"/>
    </source>
</evidence>
<dbReference type="Gene3D" id="1.20.1070.10">
    <property type="entry name" value="Rhodopsin 7-helix transmembrane proteins"/>
    <property type="match status" value="1"/>
</dbReference>